<gene>
    <name evidence="1" type="ORF">CCZ37_14315</name>
</gene>
<dbReference type="PIRSF" id="PIRSF011484">
    <property type="entry name" value="YaeQ"/>
    <property type="match status" value="1"/>
</dbReference>
<evidence type="ECO:0008006" key="3">
    <source>
        <dbReference type="Google" id="ProtNLM"/>
    </source>
</evidence>
<accession>A0A223N262</accession>
<dbReference type="RefSeq" id="WP_010318974.1">
    <property type="nucleotide sequence ID" value="NZ_CAWNHI010000002.1"/>
</dbReference>
<dbReference type="InterPro" id="IPR009822">
    <property type="entry name" value="YaeQ"/>
</dbReference>
<dbReference type="SMART" id="SM01322">
    <property type="entry name" value="YaeQ"/>
    <property type="match status" value="1"/>
</dbReference>
<name>A0A223N262_9VIBR</name>
<dbReference type="EMBL" id="CP022742">
    <property type="protein sequence ID" value="ASU23766.1"/>
    <property type="molecule type" value="Genomic_DNA"/>
</dbReference>
<dbReference type="SUPFAM" id="SSF52980">
    <property type="entry name" value="Restriction endonuclease-like"/>
    <property type="match status" value="1"/>
</dbReference>
<organism evidence="1 2">
    <name type="scientific">Vibrio qinghaiensis</name>
    <dbReference type="NCBI Taxonomy" id="2025808"/>
    <lineage>
        <taxon>Bacteria</taxon>
        <taxon>Pseudomonadati</taxon>
        <taxon>Pseudomonadota</taxon>
        <taxon>Gammaproteobacteria</taxon>
        <taxon>Vibrionales</taxon>
        <taxon>Vibrionaceae</taxon>
        <taxon>Vibrio</taxon>
    </lineage>
</organism>
<reference evidence="1 2" key="1">
    <citation type="submission" date="2017-08" db="EMBL/GenBank/DDBJ databases">
        <title>The Vibrio qinghaiensis sp.-Q67 is a luminous bacteria isolated firstly from Qinghai lake, Qinghai province, China, which has been proved to be very sensitive to detect environmental and food pollutants. Therefore, complete genome analysis of V. qinghaiensis sp.-Q67 highlights the potential application of this strain on detection of hazards in the contaminated environments.</title>
        <authorList>
            <person name="Gong L."/>
        </authorList>
    </citation>
    <scope>NUCLEOTIDE SEQUENCE [LARGE SCALE GENOMIC DNA]</scope>
    <source>
        <strain evidence="1 2">Q67</strain>
    </source>
</reference>
<dbReference type="KEGG" id="vqi:CCZ37_14315"/>
<evidence type="ECO:0000313" key="1">
    <source>
        <dbReference type="EMBL" id="ASU23766.1"/>
    </source>
</evidence>
<dbReference type="InterPro" id="IPR038590">
    <property type="entry name" value="YaeQ_sf"/>
</dbReference>
<dbReference type="AlphaFoldDB" id="A0A223N262"/>
<dbReference type="Gene3D" id="3.10.640.10">
    <property type="entry name" value="Restriction endonuclease-like alpha-beta roll domain"/>
    <property type="match status" value="1"/>
</dbReference>
<dbReference type="Pfam" id="PF07152">
    <property type="entry name" value="YaeQ"/>
    <property type="match status" value="1"/>
</dbReference>
<keyword evidence="2" id="KW-1185">Reference proteome</keyword>
<protein>
    <recommendedName>
        <fullName evidence="3">YaeQ family protein</fullName>
    </recommendedName>
</protein>
<sequence length="181" mass="20627">MALKPTIYKFRIALTDTNRDHYDSLNLTIAQHPSESNERMMARILAFCLNASADLTFTKGLSSIEEPDLWLKSLDDQIQLWVEVGEPDTERVKKATRLAKQVKVYSFNTKSQVWWEQNKGKFAHLNADIFRFDATAIEKLSASLSRGMDISVMISGSSIFIDSDSHSDEITWQALQIKSEH</sequence>
<proteinExistence type="predicted"/>
<dbReference type="InterPro" id="IPR011335">
    <property type="entry name" value="Restrct_endonuc-II-like"/>
</dbReference>
<dbReference type="Proteomes" id="UP000215148">
    <property type="component" value="Chromosome 2"/>
</dbReference>
<dbReference type="PANTHER" id="PTHR38784:SF1">
    <property type="entry name" value="SUCROSE PHOSPHORYLASE"/>
    <property type="match status" value="1"/>
</dbReference>
<evidence type="ECO:0000313" key="2">
    <source>
        <dbReference type="Proteomes" id="UP000215148"/>
    </source>
</evidence>
<dbReference type="PANTHER" id="PTHR38784">
    <property type="entry name" value="SUCROSE PHOSPHORYLASE"/>
    <property type="match status" value="1"/>
</dbReference>